<protein>
    <submittedName>
        <fullName evidence="3">Uncharacterized protein</fullName>
    </submittedName>
</protein>
<feature type="non-terminal residue" evidence="3">
    <location>
        <position position="1"/>
    </location>
</feature>
<feature type="region of interest" description="Disordered" evidence="1">
    <location>
        <begin position="147"/>
        <end position="176"/>
    </location>
</feature>
<evidence type="ECO:0000256" key="2">
    <source>
        <dbReference type="SAM" id="Phobius"/>
    </source>
</evidence>
<sequence length="176" mass="20071">CLSRRHTLSTTNTNTFVFVSFFSPSLYYSSRHPFIISLSLLPFNHYFYSSLSLSIFPFLIDFVILLLLFHRPLPPPPYFHFPSSSSSRKHLAPFRHIAQCVYIHHTSIHSHTRIYLSYPTNYCYLTVSNWYLFTSTPVPSLVSSSSPSASSKHHATTTTSPPSQVLTTGGTQTYNR</sequence>
<reference evidence="3" key="1">
    <citation type="submission" date="2015-07" db="EMBL/GenBank/DDBJ databases">
        <title>MeaNS - Measles Nucleotide Surveillance Program.</title>
        <authorList>
            <person name="Tran T."/>
            <person name="Druce J."/>
        </authorList>
    </citation>
    <scope>NUCLEOTIDE SEQUENCE</scope>
    <source>
        <strain evidence="3">UCB-OBI-ISO-001</strain>
        <tissue evidence="3">Gonad</tissue>
    </source>
</reference>
<accession>A0A0L8GBB4</accession>
<feature type="compositionally biased region" description="Polar residues" evidence="1">
    <location>
        <begin position="164"/>
        <end position="176"/>
    </location>
</feature>
<keyword evidence="2" id="KW-0812">Transmembrane</keyword>
<organism evidence="3">
    <name type="scientific">Octopus bimaculoides</name>
    <name type="common">California two-spotted octopus</name>
    <dbReference type="NCBI Taxonomy" id="37653"/>
    <lineage>
        <taxon>Eukaryota</taxon>
        <taxon>Metazoa</taxon>
        <taxon>Spiralia</taxon>
        <taxon>Lophotrochozoa</taxon>
        <taxon>Mollusca</taxon>
        <taxon>Cephalopoda</taxon>
        <taxon>Coleoidea</taxon>
        <taxon>Octopodiformes</taxon>
        <taxon>Octopoda</taxon>
        <taxon>Incirrata</taxon>
        <taxon>Octopodidae</taxon>
        <taxon>Octopus</taxon>
    </lineage>
</organism>
<feature type="transmembrane region" description="Helical" evidence="2">
    <location>
        <begin position="46"/>
        <end position="69"/>
    </location>
</feature>
<evidence type="ECO:0000313" key="3">
    <source>
        <dbReference type="EMBL" id="KOF74213.1"/>
    </source>
</evidence>
<proteinExistence type="predicted"/>
<keyword evidence="2" id="KW-0472">Membrane</keyword>
<gene>
    <name evidence="3" type="ORF">OCBIM_22036593mg</name>
</gene>
<keyword evidence="2" id="KW-1133">Transmembrane helix</keyword>
<dbReference type="AlphaFoldDB" id="A0A0L8GBB4"/>
<name>A0A0L8GBB4_OCTBM</name>
<feature type="compositionally biased region" description="Low complexity" evidence="1">
    <location>
        <begin position="147"/>
        <end position="163"/>
    </location>
</feature>
<evidence type="ECO:0000256" key="1">
    <source>
        <dbReference type="SAM" id="MobiDB-lite"/>
    </source>
</evidence>
<dbReference type="EMBL" id="KQ422794">
    <property type="protein sequence ID" value="KOF74213.1"/>
    <property type="molecule type" value="Genomic_DNA"/>
</dbReference>